<dbReference type="EMBL" id="KI926046">
    <property type="protein sequence ID" value="ETW42862.1"/>
    <property type="molecule type" value="Genomic_DNA"/>
</dbReference>
<organism evidence="5 6">
    <name type="scientific">Plasmodium falciparum NF135/5.C10</name>
    <dbReference type="NCBI Taxonomy" id="1036726"/>
    <lineage>
        <taxon>Eukaryota</taxon>
        <taxon>Sar</taxon>
        <taxon>Alveolata</taxon>
        <taxon>Apicomplexa</taxon>
        <taxon>Aconoidasida</taxon>
        <taxon>Haemosporida</taxon>
        <taxon>Plasmodiidae</taxon>
        <taxon>Plasmodium</taxon>
        <taxon>Plasmodium (Laverania)</taxon>
    </lineage>
</organism>
<dbReference type="Proteomes" id="UP000019114">
    <property type="component" value="Unassembled WGS sequence"/>
</dbReference>
<dbReference type="InterPro" id="IPR002550">
    <property type="entry name" value="CNNM"/>
</dbReference>
<protein>
    <recommendedName>
        <fullName evidence="4">CNNM transmembrane domain-containing protein</fullName>
    </recommendedName>
</protein>
<feature type="transmembrane region" description="Helical" evidence="3">
    <location>
        <begin position="65"/>
        <end position="83"/>
    </location>
</feature>
<feature type="compositionally biased region" description="Low complexity" evidence="2">
    <location>
        <begin position="410"/>
        <end position="428"/>
    </location>
</feature>
<evidence type="ECO:0000259" key="4">
    <source>
        <dbReference type="PROSITE" id="PS51846"/>
    </source>
</evidence>
<dbReference type="Pfam" id="PF01595">
    <property type="entry name" value="CNNM"/>
    <property type="match status" value="1"/>
</dbReference>
<dbReference type="SUPFAM" id="SSF54631">
    <property type="entry name" value="CBS-domain pair"/>
    <property type="match status" value="1"/>
</dbReference>
<keyword evidence="1 3" id="KW-0812">Transmembrane</keyword>
<gene>
    <name evidence="5" type="ORF">PFNF135_02756</name>
</gene>
<feature type="domain" description="CNNM transmembrane" evidence="4">
    <location>
        <begin position="1"/>
        <end position="156"/>
    </location>
</feature>
<feature type="transmembrane region" description="Helical" evidence="3">
    <location>
        <begin position="95"/>
        <end position="114"/>
    </location>
</feature>
<dbReference type="PANTHER" id="PTHR12064">
    <property type="entry name" value="METAL TRANSPORTER CNNM"/>
    <property type="match status" value="1"/>
</dbReference>
<dbReference type="PANTHER" id="PTHR12064:SF94">
    <property type="entry name" value="UNEXTENDED PROTEIN"/>
    <property type="match status" value="1"/>
</dbReference>
<feature type="region of interest" description="Disordered" evidence="2">
    <location>
        <begin position="377"/>
        <end position="430"/>
    </location>
</feature>
<dbReference type="GO" id="GO:0010960">
    <property type="term" value="P:magnesium ion homeostasis"/>
    <property type="evidence" value="ECO:0007669"/>
    <property type="project" value="InterPro"/>
</dbReference>
<dbReference type="InterPro" id="IPR046342">
    <property type="entry name" value="CBS_dom_sf"/>
</dbReference>
<keyword evidence="1 3" id="KW-1133">Transmembrane helix</keyword>
<dbReference type="OrthoDB" id="5353557at2759"/>
<feature type="compositionally biased region" description="Polar residues" evidence="2">
    <location>
        <begin position="377"/>
        <end position="393"/>
    </location>
</feature>
<accession>W4IHF2</accession>
<evidence type="ECO:0000256" key="1">
    <source>
        <dbReference type="PROSITE-ProRule" id="PRU01193"/>
    </source>
</evidence>
<dbReference type="AlphaFoldDB" id="W4IHF2"/>
<sequence length="657" mass="75247">MLDTLQLNLLILVSEKNKKEINNAKNARKILPLRNNTNEILVTFITANVMVNSAFSLLLSEVTDGFTSFIISTLIITIFGEIIPQSICSKHGLAIGGFFAPLIYVLKFLLYLFAKPTSLLLDHFVGKNVLNTYDKKQLKALVDMHKSAANILHEDEAKILVSALELSQYKIVHIMTDIDYVFGIDYNSVINYDSIKRLLRSGFSRIPVINRNKAECIVGLIHIKDLINIWFGINKIIFDNRNKLIRNQNIKKNGKIQLFYKKSNTINKNQKDDSLNIDVQGGYYYMKKKSQKIRIANKIFTFNGQKLYSHKILNDKQNDISSSNKKQNHITLSQEYLNVKKKFISNYQGIYSNEIYNINNNNKENHNIIQTDSRSSNNITNVINSDSTSYDDGSNNEDVKINIGGTSFTNNSSSSNNSSSNNSCSSITTKKKHTKIINSTLVQDIKGNNKKKNIGNINNSLENHPYNKLISNQKNKEQINKQINTQNKIKNTMDASFIFKHNYYDIGPSDIINPSKLRNKKKQDMKKAPRIITKNKKVNFVDYLSDNMMDTNDENSTISSCNEYIYTNIKSKINFYDKNRNKIKTKQLAKLFNKKKKQITFRLDDVYIKSSSMSSSFTLHVFAQKYVEKRTEEAKIVELKIASENPTAPTPKPMKKE</sequence>
<dbReference type="InterPro" id="IPR045095">
    <property type="entry name" value="ACDP"/>
</dbReference>
<reference evidence="5 6" key="2">
    <citation type="submission" date="2013-02" db="EMBL/GenBank/DDBJ databases">
        <title>The Genome Sequence of Plasmodium falciparum NF135/5.C10.</title>
        <authorList>
            <consortium name="The Broad Institute Genome Sequencing Platform"/>
            <consortium name="The Broad Institute Genome Sequencing Center for Infectious Disease"/>
            <person name="Neafsey D."/>
            <person name="Cheeseman I."/>
            <person name="Volkman S."/>
            <person name="Adams J."/>
            <person name="Walker B."/>
            <person name="Young S.K."/>
            <person name="Zeng Q."/>
            <person name="Gargeya S."/>
            <person name="Fitzgerald M."/>
            <person name="Haas B."/>
            <person name="Abouelleil A."/>
            <person name="Alvarado L."/>
            <person name="Arachchi H.M."/>
            <person name="Berlin A.M."/>
            <person name="Chapman S.B."/>
            <person name="Dewar J."/>
            <person name="Goldberg J."/>
            <person name="Griggs A."/>
            <person name="Gujja S."/>
            <person name="Hansen M."/>
            <person name="Howarth C."/>
            <person name="Imamovic A."/>
            <person name="Larimer J."/>
            <person name="McCowan C."/>
            <person name="Murphy C."/>
            <person name="Neiman D."/>
            <person name="Pearson M."/>
            <person name="Priest M."/>
            <person name="Roberts A."/>
            <person name="Saif S."/>
            <person name="Shea T."/>
            <person name="Sisk P."/>
            <person name="Sykes S."/>
            <person name="Wortman J."/>
            <person name="Nusbaum C."/>
            <person name="Birren B."/>
        </authorList>
    </citation>
    <scope>NUCLEOTIDE SEQUENCE [LARGE SCALE GENOMIC DNA]</scope>
    <source>
        <strain evidence="5 6">NF135/5.C10</strain>
    </source>
</reference>
<evidence type="ECO:0000313" key="5">
    <source>
        <dbReference type="EMBL" id="ETW42862.1"/>
    </source>
</evidence>
<evidence type="ECO:0000313" key="6">
    <source>
        <dbReference type="Proteomes" id="UP000019114"/>
    </source>
</evidence>
<reference evidence="5 6" key="1">
    <citation type="submission" date="2013-02" db="EMBL/GenBank/DDBJ databases">
        <title>The Genome Annotation of Plasmodium falciparum NF135/5.C10.</title>
        <authorList>
            <consortium name="The Broad Institute Genome Sequencing Platform"/>
            <consortium name="The Broad Institute Genome Sequencing Center for Infectious Disease"/>
            <person name="Neafsey D."/>
            <person name="Hoffman S."/>
            <person name="Volkman S."/>
            <person name="Rosenthal P."/>
            <person name="Walker B."/>
            <person name="Young S.K."/>
            <person name="Zeng Q."/>
            <person name="Gargeya S."/>
            <person name="Fitzgerald M."/>
            <person name="Haas B."/>
            <person name="Abouelleil A."/>
            <person name="Allen A.W."/>
            <person name="Alvarado L."/>
            <person name="Arachchi H.M."/>
            <person name="Berlin A.M."/>
            <person name="Chapman S.B."/>
            <person name="Gainer-Dewar J."/>
            <person name="Goldberg J."/>
            <person name="Griggs A."/>
            <person name="Gujja S."/>
            <person name="Hansen M."/>
            <person name="Howarth C."/>
            <person name="Imamovic A."/>
            <person name="Ireland A."/>
            <person name="Larimer J."/>
            <person name="McCowan C."/>
            <person name="Murphy C."/>
            <person name="Pearson M."/>
            <person name="Poon T.W."/>
            <person name="Priest M."/>
            <person name="Roberts A."/>
            <person name="Saif S."/>
            <person name="Shea T."/>
            <person name="Sisk P."/>
            <person name="Sykes S."/>
            <person name="Wortman J."/>
            <person name="Nusbaum C."/>
            <person name="Birren B."/>
        </authorList>
    </citation>
    <scope>NUCLEOTIDE SEQUENCE [LARGE SCALE GENOMIC DNA]</scope>
    <source>
        <strain evidence="5 6">NF135/5.C10</strain>
    </source>
</reference>
<dbReference type="Gene3D" id="3.10.580.10">
    <property type="entry name" value="CBS-domain"/>
    <property type="match status" value="1"/>
</dbReference>
<evidence type="ECO:0000256" key="3">
    <source>
        <dbReference type="SAM" id="Phobius"/>
    </source>
</evidence>
<name>W4IHF2_PLAFA</name>
<dbReference type="PROSITE" id="PS51846">
    <property type="entry name" value="CNNM"/>
    <property type="match status" value="1"/>
</dbReference>
<keyword evidence="1 3" id="KW-0472">Membrane</keyword>
<proteinExistence type="predicted"/>
<dbReference type="GO" id="GO:0016020">
    <property type="term" value="C:membrane"/>
    <property type="evidence" value="ECO:0007669"/>
    <property type="project" value="UniProtKB-UniRule"/>
</dbReference>
<evidence type="ECO:0000256" key="2">
    <source>
        <dbReference type="SAM" id="MobiDB-lite"/>
    </source>
</evidence>